<dbReference type="EMBL" id="JAQOMS010000002">
    <property type="protein sequence ID" value="MDC2890586.1"/>
    <property type="molecule type" value="Genomic_DNA"/>
</dbReference>
<evidence type="ECO:0000313" key="3">
    <source>
        <dbReference type="Proteomes" id="UP001528411"/>
    </source>
</evidence>
<dbReference type="Proteomes" id="UP001528411">
    <property type="component" value="Unassembled WGS sequence"/>
</dbReference>
<reference evidence="2 3" key="1">
    <citation type="submission" date="2023-01" db="EMBL/GenBank/DDBJ databases">
        <title>Psychrosphaera sp. nov., isolated from marine algae.</title>
        <authorList>
            <person name="Bayburt H."/>
            <person name="Choi B.J."/>
            <person name="Kim J.M."/>
            <person name="Choi D.G."/>
            <person name="Jeon C.O."/>
        </authorList>
    </citation>
    <scope>NUCLEOTIDE SEQUENCE [LARGE SCALE GENOMIC DNA]</scope>
    <source>
        <strain evidence="2 3">G1-22</strain>
    </source>
</reference>
<name>A0ABT5FHB4_9GAMM</name>
<dbReference type="Pfam" id="PF06062">
    <property type="entry name" value="UPF0231"/>
    <property type="match status" value="1"/>
</dbReference>
<organism evidence="2 3">
    <name type="scientific">Psychrosphaera algicola</name>
    <dbReference type="NCBI Taxonomy" id="3023714"/>
    <lineage>
        <taxon>Bacteria</taxon>
        <taxon>Pseudomonadati</taxon>
        <taxon>Pseudomonadota</taxon>
        <taxon>Gammaproteobacteria</taxon>
        <taxon>Alteromonadales</taxon>
        <taxon>Pseudoalteromonadaceae</taxon>
        <taxon>Psychrosphaera</taxon>
    </lineage>
</organism>
<comment type="caution">
    <text evidence="2">The sequence shown here is derived from an EMBL/GenBank/DDBJ whole genome shotgun (WGS) entry which is preliminary data.</text>
</comment>
<protein>
    <submittedName>
        <fullName evidence="2">YacL family protein</fullName>
    </submittedName>
</protein>
<dbReference type="InterPro" id="IPR008249">
    <property type="entry name" value="UPF0231"/>
</dbReference>
<keyword evidence="3" id="KW-1185">Reference proteome</keyword>
<evidence type="ECO:0000313" key="2">
    <source>
        <dbReference type="EMBL" id="MDC2890586.1"/>
    </source>
</evidence>
<sequence length="135" mass="15948">MDFQFVYDRRLKRHFLELGGEYTVVANLFNDELAPAGMSISVLQTLREQLLKNSGVLIGQEWSVNIEAEELTIYHNNYAEHLENLVTERDEDEDMRQEKTEDESEYDVFLGDHILRCGKDDLIYLIDKWIDFIQE</sequence>
<dbReference type="RefSeq" id="WP_272181735.1">
    <property type="nucleotide sequence ID" value="NZ_JAQOMS010000002.1"/>
</dbReference>
<proteinExistence type="inferred from homology"/>
<evidence type="ECO:0000256" key="1">
    <source>
        <dbReference type="ARBA" id="ARBA00005367"/>
    </source>
</evidence>
<comment type="similarity">
    <text evidence="1">Belongs to the UPF0231 family.</text>
</comment>
<accession>A0ABT5FHB4</accession>
<gene>
    <name evidence="2" type="ORF">PN838_19865</name>
</gene>